<evidence type="ECO:0000313" key="6">
    <source>
        <dbReference type="Proteomes" id="UP001498398"/>
    </source>
</evidence>
<feature type="domain" description="Nephrocystin 3-like N-terminal" evidence="4">
    <location>
        <begin position="148"/>
        <end position="295"/>
    </location>
</feature>
<evidence type="ECO:0000256" key="1">
    <source>
        <dbReference type="ARBA" id="ARBA00022737"/>
    </source>
</evidence>
<evidence type="ECO:0000259" key="4">
    <source>
        <dbReference type="Pfam" id="PF24883"/>
    </source>
</evidence>
<dbReference type="InterPro" id="IPR056884">
    <property type="entry name" value="NPHP3-like_N"/>
</dbReference>
<feature type="transmembrane region" description="Helical" evidence="3">
    <location>
        <begin position="324"/>
        <end position="350"/>
    </location>
</feature>
<keyword evidence="3" id="KW-0472">Membrane</keyword>
<dbReference type="SUPFAM" id="SSF52540">
    <property type="entry name" value="P-loop containing nucleoside triphosphate hydrolases"/>
    <property type="match status" value="1"/>
</dbReference>
<comment type="caution">
    <text evidence="5">The sequence shown here is derived from an EMBL/GenBank/DDBJ whole genome shotgun (WGS) entry which is preliminary data.</text>
</comment>
<dbReference type="InterPro" id="IPR027417">
    <property type="entry name" value="P-loop_NTPase"/>
</dbReference>
<feature type="transmembrane region" description="Helical" evidence="3">
    <location>
        <begin position="293"/>
        <end position="312"/>
    </location>
</feature>
<sequence length="368" mass="41043">MRTNIGITNTFKFQAFPFPMTSIDFANVSTSYFPYAHDFSVNNSTFNAVSGNQTIHYYEPKETGLRLLYQTIAHVGASHESEARYPPPNCHPGTREAILRDLSNWIREGHPEESEFEGIGTQPSVPTETESNISTLTASDSFPTRELQAPVHWLYGSAGTGKSAIAQTLSELFDVFSVEHRLAASFFFSRSSLTRNNPRYLFTTIAYCLAIWTGDSYLRLAIDEAVQKRHGILGASIEIQYRELVVKPLHVLPQESWQKLPKVVIIDGLDESYGSDSQKRVLKAIMDEITNQAGRLAALFVFLSLVAQNPLFATCLSDITVSPFALGSVMIIRLLEILLLSSGTAFLGLFKIVVSSWNIHHYPGRLKE</sequence>
<evidence type="ECO:0000256" key="3">
    <source>
        <dbReference type="SAM" id="Phobius"/>
    </source>
</evidence>
<keyword evidence="3" id="KW-1133">Transmembrane helix</keyword>
<keyword evidence="6" id="KW-1185">Reference proteome</keyword>
<dbReference type="EMBL" id="JBANRG010000002">
    <property type="protein sequence ID" value="KAK7471186.1"/>
    <property type="molecule type" value="Genomic_DNA"/>
</dbReference>
<evidence type="ECO:0000313" key="5">
    <source>
        <dbReference type="EMBL" id="KAK7471186.1"/>
    </source>
</evidence>
<evidence type="ECO:0000256" key="2">
    <source>
        <dbReference type="SAM" id="MobiDB-lite"/>
    </source>
</evidence>
<accession>A0ABR1K4D4</accession>
<protein>
    <recommendedName>
        <fullName evidence="4">Nephrocystin 3-like N-terminal domain-containing protein</fullName>
    </recommendedName>
</protein>
<reference evidence="5 6" key="1">
    <citation type="submission" date="2024-01" db="EMBL/GenBank/DDBJ databases">
        <title>A draft genome for the cacao thread blight pathogen Marasmiellus scandens.</title>
        <authorList>
            <person name="Baruah I.K."/>
            <person name="Leung J."/>
            <person name="Bukari Y."/>
            <person name="Amoako-Attah I."/>
            <person name="Meinhardt L.W."/>
            <person name="Bailey B.A."/>
            <person name="Cohen S.P."/>
        </authorList>
    </citation>
    <scope>NUCLEOTIDE SEQUENCE [LARGE SCALE GENOMIC DNA]</scope>
    <source>
        <strain evidence="5 6">GH-19</strain>
    </source>
</reference>
<keyword evidence="1" id="KW-0677">Repeat</keyword>
<gene>
    <name evidence="5" type="ORF">VKT23_002596</name>
</gene>
<keyword evidence="3" id="KW-0812">Transmembrane</keyword>
<dbReference type="Proteomes" id="UP001498398">
    <property type="component" value="Unassembled WGS sequence"/>
</dbReference>
<name>A0ABR1K4D4_9AGAR</name>
<organism evidence="5 6">
    <name type="scientific">Marasmiellus scandens</name>
    <dbReference type="NCBI Taxonomy" id="2682957"/>
    <lineage>
        <taxon>Eukaryota</taxon>
        <taxon>Fungi</taxon>
        <taxon>Dikarya</taxon>
        <taxon>Basidiomycota</taxon>
        <taxon>Agaricomycotina</taxon>
        <taxon>Agaricomycetes</taxon>
        <taxon>Agaricomycetidae</taxon>
        <taxon>Agaricales</taxon>
        <taxon>Marasmiineae</taxon>
        <taxon>Omphalotaceae</taxon>
        <taxon>Marasmiellus</taxon>
    </lineage>
</organism>
<feature type="compositionally biased region" description="Polar residues" evidence="2">
    <location>
        <begin position="121"/>
        <end position="132"/>
    </location>
</feature>
<dbReference type="Pfam" id="PF24883">
    <property type="entry name" value="NPHP3_N"/>
    <property type="match status" value="1"/>
</dbReference>
<proteinExistence type="predicted"/>
<feature type="region of interest" description="Disordered" evidence="2">
    <location>
        <begin position="112"/>
        <end position="132"/>
    </location>
</feature>